<dbReference type="OMA" id="WRIPSCE"/>
<keyword evidence="2" id="KW-1185">Reference proteome</keyword>
<dbReference type="EMBL" id="LNIX01000003">
    <property type="protein sequence ID" value="OXA57156.1"/>
    <property type="molecule type" value="Genomic_DNA"/>
</dbReference>
<evidence type="ECO:0000313" key="1">
    <source>
        <dbReference type="EMBL" id="OXA57156.1"/>
    </source>
</evidence>
<proteinExistence type="predicted"/>
<evidence type="ECO:0008006" key="3">
    <source>
        <dbReference type="Google" id="ProtNLM"/>
    </source>
</evidence>
<reference evidence="1 2" key="1">
    <citation type="submission" date="2015-12" db="EMBL/GenBank/DDBJ databases">
        <title>The genome of Folsomia candida.</title>
        <authorList>
            <person name="Faddeeva A."/>
            <person name="Derks M.F."/>
            <person name="Anvar Y."/>
            <person name="Smit S."/>
            <person name="Van Straalen N."/>
            <person name="Roelofs D."/>
        </authorList>
    </citation>
    <scope>NUCLEOTIDE SEQUENCE [LARGE SCALE GENOMIC DNA]</scope>
    <source>
        <strain evidence="1 2">VU population</strain>
        <tissue evidence="1">Whole body</tissue>
    </source>
</reference>
<organism evidence="1 2">
    <name type="scientific">Folsomia candida</name>
    <name type="common">Springtail</name>
    <dbReference type="NCBI Taxonomy" id="158441"/>
    <lineage>
        <taxon>Eukaryota</taxon>
        <taxon>Metazoa</taxon>
        <taxon>Ecdysozoa</taxon>
        <taxon>Arthropoda</taxon>
        <taxon>Hexapoda</taxon>
        <taxon>Collembola</taxon>
        <taxon>Entomobryomorpha</taxon>
        <taxon>Isotomoidea</taxon>
        <taxon>Isotomidae</taxon>
        <taxon>Proisotominae</taxon>
        <taxon>Folsomia</taxon>
    </lineage>
</organism>
<evidence type="ECO:0000313" key="2">
    <source>
        <dbReference type="Proteomes" id="UP000198287"/>
    </source>
</evidence>
<name>A0A226EKP8_FOLCA</name>
<sequence length="178" mass="19983">MASNRITNSNYSPVNSNQQLTKVPNGVQVFKSKIDSQSNTFLWEINGIAAISKQNLWRIPSCEFQVGLSKWKLSLDLGSNGNILLAKPELIHHPTDSTIFYTLRLYVVNPQNYVIHASQFGKGTKSSRLDHPILHDNGHLGTCEVLRFSDGIVDLFSNYVFNDALKFLVEMTVFGNKP</sequence>
<dbReference type="SUPFAM" id="SSF49599">
    <property type="entry name" value="TRAF domain-like"/>
    <property type="match status" value="1"/>
</dbReference>
<comment type="caution">
    <text evidence="1">The sequence shown here is derived from an EMBL/GenBank/DDBJ whole genome shotgun (WGS) entry which is preliminary data.</text>
</comment>
<dbReference type="AlphaFoldDB" id="A0A226EKP8"/>
<dbReference type="Proteomes" id="UP000198287">
    <property type="component" value="Unassembled WGS sequence"/>
</dbReference>
<accession>A0A226EKP8</accession>
<gene>
    <name evidence="1" type="ORF">Fcan01_07257</name>
</gene>
<protein>
    <recommendedName>
        <fullName evidence="3">MATH domain-containing protein</fullName>
    </recommendedName>
</protein>
<dbReference type="OrthoDB" id="1883087at2759"/>